<accession>A0A852TDH3</accession>
<dbReference type="AlphaFoldDB" id="A0A852TDH3"/>
<proteinExistence type="predicted"/>
<dbReference type="GO" id="GO:0030420">
    <property type="term" value="P:establishment of competence for transformation"/>
    <property type="evidence" value="ECO:0007669"/>
    <property type="project" value="InterPro"/>
</dbReference>
<dbReference type="InterPro" id="IPR010461">
    <property type="entry name" value="ComK"/>
</dbReference>
<name>A0A852TDH3_9BACI</name>
<comment type="caution">
    <text evidence="1">The sequence shown here is derived from an EMBL/GenBank/DDBJ whole genome shotgun (WGS) entry which is preliminary data.</text>
</comment>
<dbReference type="Pfam" id="PF06338">
    <property type="entry name" value="ComK"/>
    <property type="match status" value="1"/>
</dbReference>
<reference evidence="2" key="1">
    <citation type="submission" date="2020-07" db="EMBL/GenBank/DDBJ databases">
        <authorList>
            <person name="Partida-Martinez L."/>
            <person name="Huntemann M."/>
            <person name="Clum A."/>
            <person name="Wang J."/>
            <person name="Palaniappan K."/>
            <person name="Ritter S."/>
            <person name="Chen I.-M."/>
            <person name="Stamatis D."/>
            <person name="Reddy T."/>
            <person name="O'Malley R."/>
            <person name="Daum C."/>
            <person name="Shapiro N."/>
            <person name="Ivanova N."/>
            <person name="Kyrpides N."/>
            <person name="Woyke T."/>
        </authorList>
    </citation>
    <scope>NUCLEOTIDE SEQUENCE [LARGE SCALE GENOMIC DNA]</scope>
    <source>
        <strain evidence="2">AT2.8</strain>
    </source>
</reference>
<protein>
    <submittedName>
        <fullName evidence="1">Competence protein ComK</fullName>
    </submittedName>
</protein>
<reference evidence="2" key="2">
    <citation type="submission" date="2020-08" db="EMBL/GenBank/DDBJ databases">
        <title>The Agave Microbiome: Exploring the role of microbial communities in plant adaptations to desert environments.</title>
        <authorList>
            <person name="Partida-Martinez L.P."/>
        </authorList>
    </citation>
    <scope>NUCLEOTIDE SEQUENCE [LARGE SCALE GENOMIC DNA]</scope>
    <source>
        <strain evidence="2">AT2.8</strain>
    </source>
</reference>
<gene>
    <name evidence="1" type="ORF">F4694_003612</name>
</gene>
<evidence type="ECO:0000313" key="1">
    <source>
        <dbReference type="EMBL" id="NYE06832.1"/>
    </source>
</evidence>
<dbReference type="Proteomes" id="UP000548423">
    <property type="component" value="Unassembled WGS sequence"/>
</dbReference>
<sequence length="184" mass="21219">MDVRSRHLINEKTVLLTGEYNDRGELWSRVIEGEETFLIRKSPITVIEETLLHLGSNFLGARRSAKYLLTPTRMHPISVNPQMGILLFPTKNIKCHCNIWFSLIHVKTINPVGINQIEVLTSFGHTILIDMSERAFNNKRQKAVQLQEAITHNLNCPLNFYVEPKKGFYISKSPKENNYSLEKK</sequence>
<organism evidence="1 2">
    <name type="scientific">Neobacillus niacini</name>
    <dbReference type="NCBI Taxonomy" id="86668"/>
    <lineage>
        <taxon>Bacteria</taxon>
        <taxon>Bacillati</taxon>
        <taxon>Bacillota</taxon>
        <taxon>Bacilli</taxon>
        <taxon>Bacillales</taxon>
        <taxon>Bacillaceae</taxon>
        <taxon>Neobacillus</taxon>
    </lineage>
</organism>
<evidence type="ECO:0000313" key="2">
    <source>
        <dbReference type="Proteomes" id="UP000548423"/>
    </source>
</evidence>
<dbReference type="EMBL" id="JACCBX010000007">
    <property type="protein sequence ID" value="NYE06832.1"/>
    <property type="molecule type" value="Genomic_DNA"/>
</dbReference>